<gene>
    <name evidence="2" type="ORF">Tci_899427</name>
</gene>
<feature type="compositionally biased region" description="Acidic residues" evidence="1">
    <location>
        <begin position="39"/>
        <end position="55"/>
    </location>
</feature>
<keyword evidence="2" id="KW-0131">Cell cycle</keyword>
<feature type="region of interest" description="Disordered" evidence="1">
    <location>
        <begin position="39"/>
        <end position="68"/>
    </location>
</feature>
<protein>
    <submittedName>
        <fullName evidence="2">Cell division control protein 45 homolog</fullName>
    </submittedName>
</protein>
<name>A0A699V112_TANCI</name>
<proteinExistence type="predicted"/>
<reference evidence="2" key="1">
    <citation type="journal article" date="2019" name="Sci. Rep.">
        <title>Draft genome of Tanacetum cinerariifolium, the natural source of mosquito coil.</title>
        <authorList>
            <person name="Yamashiro T."/>
            <person name="Shiraishi A."/>
            <person name="Satake H."/>
            <person name="Nakayama K."/>
        </authorList>
    </citation>
    <scope>NUCLEOTIDE SEQUENCE</scope>
</reference>
<accession>A0A699V112</accession>
<dbReference type="EMBL" id="BKCJ011377193">
    <property type="protein sequence ID" value="GFD27458.1"/>
    <property type="molecule type" value="Genomic_DNA"/>
</dbReference>
<keyword evidence="2" id="KW-0132">Cell division</keyword>
<evidence type="ECO:0000313" key="2">
    <source>
        <dbReference type="EMBL" id="GFD27458.1"/>
    </source>
</evidence>
<dbReference type="AlphaFoldDB" id="A0A699V112"/>
<feature type="non-terminal residue" evidence="2">
    <location>
        <position position="97"/>
    </location>
</feature>
<comment type="caution">
    <text evidence="2">The sequence shown here is derived from an EMBL/GenBank/DDBJ whole genome shotgun (WGS) entry which is preliminary data.</text>
</comment>
<sequence length="97" mass="11213">MNQRVVMLYTEDDEVHGDLRYGCDVKLLVDACDVDGVYEVEEDSDDDSDDEDGDGDGSRKRKRDSEDEDDLFKVFRKFKKEYYHMGAFHGKLSGCLM</sequence>
<dbReference type="GO" id="GO:0051301">
    <property type="term" value="P:cell division"/>
    <property type="evidence" value="ECO:0007669"/>
    <property type="project" value="UniProtKB-KW"/>
</dbReference>
<evidence type="ECO:0000256" key="1">
    <source>
        <dbReference type="SAM" id="MobiDB-lite"/>
    </source>
</evidence>
<organism evidence="2">
    <name type="scientific">Tanacetum cinerariifolium</name>
    <name type="common">Dalmatian daisy</name>
    <name type="synonym">Chrysanthemum cinerariifolium</name>
    <dbReference type="NCBI Taxonomy" id="118510"/>
    <lineage>
        <taxon>Eukaryota</taxon>
        <taxon>Viridiplantae</taxon>
        <taxon>Streptophyta</taxon>
        <taxon>Embryophyta</taxon>
        <taxon>Tracheophyta</taxon>
        <taxon>Spermatophyta</taxon>
        <taxon>Magnoliopsida</taxon>
        <taxon>eudicotyledons</taxon>
        <taxon>Gunneridae</taxon>
        <taxon>Pentapetalae</taxon>
        <taxon>asterids</taxon>
        <taxon>campanulids</taxon>
        <taxon>Asterales</taxon>
        <taxon>Asteraceae</taxon>
        <taxon>Asteroideae</taxon>
        <taxon>Anthemideae</taxon>
        <taxon>Anthemidinae</taxon>
        <taxon>Tanacetum</taxon>
    </lineage>
</organism>